<proteinExistence type="predicted"/>
<dbReference type="EMBL" id="JAAGAB010000001">
    <property type="protein sequence ID" value="NDV00570.1"/>
    <property type="molecule type" value="Genomic_DNA"/>
</dbReference>
<evidence type="ECO:0000313" key="2">
    <source>
        <dbReference type="Proteomes" id="UP000474757"/>
    </source>
</evidence>
<name>A0A6B2JRF4_9RHOB</name>
<sequence>MAAAEVRLARVGELAADDLLSMAELAGAEADLAAAGAGDILEYTNTETIVTFALMLPTRRS</sequence>
<accession>A0A6B2JRF4</accession>
<dbReference type="AlphaFoldDB" id="A0A6B2JRF4"/>
<reference evidence="1 2" key="1">
    <citation type="submission" date="2020-02" db="EMBL/GenBank/DDBJ databases">
        <title>Pseudoroseicyclus tamarix, sp. nov., isolated from offshore sediment of a Tamarix chinensis forest.</title>
        <authorList>
            <person name="Gai Y."/>
        </authorList>
    </citation>
    <scope>NUCLEOTIDE SEQUENCE [LARGE SCALE GENOMIC DNA]</scope>
    <source>
        <strain evidence="1 2">CLL3-39</strain>
    </source>
</reference>
<dbReference type="RefSeq" id="WP_163891013.1">
    <property type="nucleotide sequence ID" value="NZ_JAAFYS010000001.1"/>
</dbReference>
<gene>
    <name evidence="1" type="ORF">GZA08_06255</name>
</gene>
<keyword evidence="2" id="KW-1185">Reference proteome</keyword>
<organism evidence="1 2">
    <name type="scientific">Pseudoroseicyclus tamaricis</name>
    <dbReference type="NCBI Taxonomy" id="2705421"/>
    <lineage>
        <taxon>Bacteria</taxon>
        <taxon>Pseudomonadati</taxon>
        <taxon>Pseudomonadota</taxon>
        <taxon>Alphaproteobacteria</taxon>
        <taxon>Rhodobacterales</taxon>
        <taxon>Paracoccaceae</taxon>
        <taxon>Pseudoroseicyclus</taxon>
    </lineage>
</organism>
<comment type="caution">
    <text evidence="1">The sequence shown here is derived from an EMBL/GenBank/DDBJ whole genome shotgun (WGS) entry which is preliminary data.</text>
</comment>
<evidence type="ECO:0000313" key="1">
    <source>
        <dbReference type="EMBL" id="NDV00570.1"/>
    </source>
</evidence>
<dbReference type="Proteomes" id="UP000474757">
    <property type="component" value="Unassembled WGS sequence"/>
</dbReference>
<protein>
    <submittedName>
        <fullName evidence="1">Uncharacterized protein</fullName>
    </submittedName>
</protein>